<evidence type="ECO:0000313" key="2">
    <source>
        <dbReference type="EMBL" id="KCZ72467.1"/>
    </source>
</evidence>
<feature type="domain" description="Gfo/Idh/MocA-like oxidoreductase N-terminal" evidence="1">
    <location>
        <begin position="4"/>
        <end position="117"/>
    </location>
</feature>
<dbReference type="InterPro" id="IPR000683">
    <property type="entry name" value="Gfo/Idh/MocA-like_OxRdtase_N"/>
</dbReference>
<dbReference type="PANTHER" id="PTHR43377:SF1">
    <property type="entry name" value="BILIVERDIN REDUCTASE A"/>
    <property type="match status" value="1"/>
</dbReference>
<dbReference type="SUPFAM" id="SSF51735">
    <property type="entry name" value="NAD(P)-binding Rossmann-fold domains"/>
    <property type="match status" value="1"/>
</dbReference>
<name>A0A062V585_9EURY</name>
<accession>A0A062V585</accession>
<dbReference type="Proteomes" id="UP000027153">
    <property type="component" value="Unassembled WGS sequence"/>
</dbReference>
<dbReference type="GO" id="GO:0000166">
    <property type="term" value="F:nucleotide binding"/>
    <property type="evidence" value="ECO:0007669"/>
    <property type="project" value="InterPro"/>
</dbReference>
<proteinExistence type="predicted"/>
<keyword evidence="3" id="KW-1185">Reference proteome</keyword>
<dbReference type="InterPro" id="IPR036291">
    <property type="entry name" value="NAD(P)-bd_dom_sf"/>
</dbReference>
<comment type="caution">
    <text evidence="2">The sequence shown here is derived from an EMBL/GenBank/DDBJ whole genome shotgun (WGS) entry which is preliminary data.</text>
</comment>
<dbReference type="RefSeq" id="WP_048089379.1">
    <property type="nucleotide sequence ID" value="NZ_JMIY01000002.1"/>
</dbReference>
<dbReference type="InterPro" id="IPR051450">
    <property type="entry name" value="Gfo/Idh/MocA_Oxidoreductases"/>
</dbReference>
<organism evidence="2 3">
    <name type="scientific">Candidatus Methanoperedens nitratireducens</name>
    <dbReference type="NCBI Taxonomy" id="1392998"/>
    <lineage>
        <taxon>Archaea</taxon>
        <taxon>Methanobacteriati</taxon>
        <taxon>Methanobacteriota</taxon>
        <taxon>Stenosarchaea group</taxon>
        <taxon>Methanomicrobia</taxon>
        <taxon>Methanosarcinales</taxon>
        <taxon>ANME-2 cluster</taxon>
        <taxon>Candidatus Methanoperedentaceae</taxon>
        <taxon>Candidatus Methanoperedens</taxon>
    </lineage>
</organism>
<dbReference type="EMBL" id="JMIY01000002">
    <property type="protein sequence ID" value="KCZ72467.1"/>
    <property type="molecule type" value="Genomic_DNA"/>
</dbReference>
<sequence>MADIILVGCGKAGSIHCKCYAKLKDLNVNIVALVDSNPARLKRFHSLYKTFNEGEDPLAAISLEEVSRQMDIGDAIIDLCVPNDVHYQCAREAIDLSAKKIIIEKPIANSITDARKIEMLNASIAITENYVYSKVTEQLRETIEKYQLKPKFVRTEFSKDRRNDTTKGRGFLKTGPPHVFTVEIPHQIAIVNYLFGSPIDNFGAWCEDMVMGNRRFYEHGEGAITLLHENGTISYNFSSLDGYKHLPLRHRSIMLHCEGGIRVSAHYPAGGDDALFGAITVFENNHISEKLVIPDDTMVETLKMIIKRFEESEEQITDATFGREIMEKINESIHLARING</sequence>
<gene>
    <name evidence="2" type="ORF">ANME2D_00894</name>
</gene>
<reference evidence="2 3" key="1">
    <citation type="journal article" date="2013" name="Nature">
        <title>Anaerobic oxidation of methane coupled to nitrate reduction in a novel archaeal lineage.</title>
        <authorList>
            <person name="Haroon M.F."/>
            <person name="Hu S."/>
            <person name="Shi Y."/>
            <person name="Imelfort M."/>
            <person name="Keller J."/>
            <person name="Hugenholtz P."/>
            <person name="Yuan Z."/>
            <person name="Tyson G.W."/>
        </authorList>
    </citation>
    <scope>NUCLEOTIDE SEQUENCE [LARGE SCALE GENOMIC DNA]</scope>
    <source>
        <strain evidence="2 3">ANME-2d</strain>
    </source>
</reference>
<evidence type="ECO:0000313" key="3">
    <source>
        <dbReference type="Proteomes" id="UP000027153"/>
    </source>
</evidence>
<dbReference type="Gene3D" id="3.40.50.720">
    <property type="entry name" value="NAD(P)-binding Rossmann-like Domain"/>
    <property type="match status" value="1"/>
</dbReference>
<evidence type="ECO:0000259" key="1">
    <source>
        <dbReference type="Pfam" id="PF01408"/>
    </source>
</evidence>
<dbReference type="Pfam" id="PF01408">
    <property type="entry name" value="GFO_IDH_MocA"/>
    <property type="match status" value="1"/>
</dbReference>
<protein>
    <submittedName>
        <fullName evidence="2">Putative dehydrogenase</fullName>
    </submittedName>
</protein>
<dbReference type="AlphaFoldDB" id="A0A062V585"/>
<dbReference type="PANTHER" id="PTHR43377">
    <property type="entry name" value="BILIVERDIN REDUCTASE A"/>
    <property type="match status" value="1"/>
</dbReference>